<dbReference type="PROSITE" id="PS00108">
    <property type="entry name" value="PROTEIN_KINASE_ST"/>
    <property type="match status" value="1"/>
</dbReference>
<dbReference type="OrthoDB" id="1668230at2759"/>
<dbReference type="InterPro" id="IPR050117">
    <property type="entry name" value="MAPK"/>
</dbReference>
<reference evidence="7 8" key="1">
    <citation type="journal article" date="2012" name="Proc. Natl. Acad. Sci. U.S.A.">
        <title>Comparative genomics of Ceriporiopsis subvermispora and Phanerochaete chrysosporium provide insight into selective ligninolysis.</title>
        <authorList>
            <person name="Fernandez-Fueyo E."/>
            <person name="Ruiz-Duenas F.J."/>
            <person name="Ferreira P."/>
            <person name="Floudas D."/>
            <person name="Hibbett D.S."/>
            <person name="Canessa P."/>
            <person name="Larrondo L.F."/>
            <person name="James T.Y."/>
            <person name="Seelenfreund D."/>
            <person name="Lobos S."/>
            <person name="Polanco R."/>
            <person name="Tello M."/>
            <person name="Honda Y."/>
            <person name="Watanabe T."/>
            <person name="Watanabe T."/>
            <person name="Ryu J.S."/>
            <person name="Kubicek C.P."/>
            <person name="Schmoll M."/>
            <person name="Gaskell J."/>
            <person name="Hammel K.E."/>
            <person name="St John F.J."/>
            <person name="Vanden Wymelenberg A."/>
            <person name="Sabat G."/>
            <person name="Splinter BonDurant S."/>
            <person name="Syed K."/>
            <person name="Yadav J.S."/>
            <person name="Doddapaneni H."/>
            <person name="Subramanian V."/>
            <person name="Lavin J.L."/>
            <person name="Oguiza J.A."/>
            <person name="Perez G."/>
            <person name="Pisabarro A.G."/>
            <person name="Ramirez L."/>
            <person name="Santoyo F."/>
            <person name="Master E."/>
            <person name="Coutinho P.M."/>
            <person name="Henrissat B."/>
            <person name="Lombard V."/>
            <person name="Magnuson J.K."/>
            <person name="Kuees U."/>
            <person name="Hori C."/>
            <person name="Igarashi K."/>
            <person name="Samejima M."/>
            <person name="Held B.W."/>
            <person name="Barry K.W."/>
            <person name="LaButti K.M."/>
            <person name="Lapidus A."/>
            <person name="Lindquist E.A."/>
            <person name="Lucas S.M."/>
            <person name="Riley R."/>
            <person name="Salamov A.A."/>
            <person name="Hoffmeister D."/>
            <person name="Schwenk D."/>
            <person name="Hadar Y."/>
            <person name="Yarden O."/>
            <person name="de Vries R.P."/>
            <person name="Wiebenga A."/>
            <person name="Stenlid J."/>
            <person name="Eastwood D."/>
            <person name="Grigoriev I.V."/>
            <person name="Berka R.M."/>
            <person name="Blanchette R.A."/>
            <person name="Kersten P."/>
            <person name="Martinez A.T."/>
            <person name="Vicuna R."/>
            <person name="Cullen D."/>
        </authorList>
    </citation>
    <scope>NUCLEOTIDE SEQUENCE [LARGE SCALE GENOMIC DNA]</scope>
    <source>
        <strain evidence="7 8">B</strain>
    </source>
</reference>
<dbReference type="PROSITE" id="PS50011">
    <property type="entry name" value="PROTEIN_KINASE_DOM"/>
    <property type="match status" value="2"/>
</dbReference>
<dbReference type="InterPro" id="IPR011009">
    <property type="entry name" value="Kinase-like_dom_sf"/>
</dbReference>
<keyword evidence="5" id="KW-0067">ATP-binding</keyword>
<accession>M2R2E0</accession>
<dbReference type="InterPro" id="IPR001245">
    <property type="entry name" value="Ser-Thr/Tyr_kinase_cat_dom"/>
</dbReference>
<dbReference type="Pfam" id="PF00069">
    <property type="entry name" value="Pkinase"/>
    <property type="match status" value="1"/>
</dbReference>
<feature type="domain" description="Protein kinase" evidence="6">
    <location>
        <begin position="672"/>
        <end position="942"/>
    </location>
</feature>
<protein>
    <recommendedName>
        <fullName evidence="6">Protein kinase domain-containing protein</fullName>
    </recommendedName>
</protein>
<evidence type="ECO:0000256" key="3">
    <source>
        <dbReference type="ARBA" id="ARBA00022741"/>
    </source>
</evidence>
<evidence type="ECO:0000259" key="6">
    <source>
        <dbReference type="PROSITE" id="PS50011"/>
    </source>
</evidence>
<gene>
    <name evidence="7" type="ORF">CERSUDRAFT_87399</name>
</gene>
<feature type="domain" description="Protein kinase" evidence="6">
    <location>
        <begin position="1"/>
        <end position="341"/>
    </location>
</feature>
<name>M2R2E0_CERS8</name>
<sequence length="962" mass="109558">MQCQRRTIAACGTTFEVVANFKYVMEFPEEEGFPVVVVQWPSKLEWDAVRKVSGISSSHILRKKCLRELKLLRKFHGSNQIENLHAPDLLVQADGDFDELYLYRDLFLSGTEDRKSALARMGYLRDHIPKREEDVRRSWRIGAERHRSVVYDILRGLHYIHSAGVIHCDIRPGSILVDERLLAIISAFGLARKYKSDGHNNRNSSPAKKGYVVVDDETLWYRAPEFMLGFDNCGPAVDMWSVGCILAECLLGKPLFQGKDCLNMLHRIVDYLGKPPDSVFRSIRSARVRDYIHSLPDKPPVLLSRLFPDEDPLAIEILEQMLDLDPEKRISTEKALEHPYFSFFRNKKSEHKCRSLVDFSFEKEYKTEKLKRLIADEVNTFYKKLPWTVRDWDQKSWVNSFTDKVRGKAPSAESSTPRLSSRTILYPPYQEGDVGFGTAAGQKARFRLDNSSEELENALVDVKMYSEASEVQTFLSHLNACYDRIIKAEQRFIMYKHSLRQLVALCDIYANVHANDSATTPKTSSEMTAALDWFDALCHWLETKVTFDPISIVMNYVDVEAQLMSFFSQCPWPVREAYFESVNSTPQSLSPTFSEVLDGIRVLAANHELVERVALLSGDEAEVFADILDKALNIIDNSDRLRRKAFDLLRRICGLNHIIPRSFTLSPDATQLLSDRPEASGGFADIWRGLYSGRTVAFKVFRVYRLEEASGGQAELKDVFQEAVVWKRLQHPNITSLYGIDETTFPSQVALVSDWMPHGTVANYLNENIQANRLQLALGIASGLQYLHEMNVVHGDMKSANVLINEHRIACISDFGLAALNYSSKLVTLSVQAGSTRWMAPELLDPEHFGLERAELSAQSDIFALGMIIWELFTGRIPYYHLQKDAQVMSSILRNMRPLRPVQAVSFGLDDDIWELAEACWAENLRERPPMAVVLGRLKDALTRYGEAETSNEPQVWPLVLT</sequence>
<dbReference type="HOGENOM" id="CLU_013117_0_0_1"/>
<dbReference type="FunFam" id="1.10.510.10:FF:000624">
    <property type="entry name" value="Mitogen-activated protein kinase"/>
    <property type="match status" value="1"/>
</dbReference>
<keyword evidence="4" id="KW-0418">Kinase</keyword>
<dbReference type="PANTHER" id="PTHR24055">
    <property type="entry name" value="MITOGEN-ACTIVATED PROTEIN KINASE"/>
    <property type="match status" value="1"/>
</dbReference>
<keyword evidence="8" id="KW-1185">Reference proteome</keyword>
<dbReference type="InterPro" id="IPR000719">
    <property type="entry name" value="Prot_kinase_dom"/>
</dbReference>
<evidence type="ECO:0000313" key="7">
    <source>
        <dbReference type="EMBL" id="EMD33056.1"/>
    </source>
</evidence>
<dbReference type="STRING" id="914234.M2R2E0"/>
<dbReference type="SMART" id="SM00220">
    <property type="entry name" value="S_TKc"/>
    <property type="match status" value="2"/>
</dbReference>
<dbReference type="Gene3D" id="1.10.510.10">
    <property type="entry name" value="Transferase(Phosphotransferase) domain 1"/>
    <property type="match status" value="2"/>
</dbReference>
<keyword evidence="2" id="KW-0808">Transferase</keyword>
<dbReference type="GO" id="GO:0004674">
    <property type="term" value="F:protein serine/threonine kinase activity"/>
    <property type="evidence" value="ECO:0007669"/>
    <property type="project" value="UniProtKB-KW"/>
</dbReference>
<dbReference type="AlphaFoldDB" id="M2R2E0"/>
<evidence type="ECO:0000256" key="1">
    <source>
        <dbReference type="ARBA" id="ARBA00022527"/>
    </source>
</evidence>
<evidence type="ECO:0000256" key="2">
    <source>
        <dbReference type="ARBA" id="ARBA00022679"/>
    </source>
</evidence>
<evidence type="ECO:0000313" key="8">
    <source>
        <dbReference type="Proteomes" id="UP000016930"/>
    </source>
</evidence>
<dbReference type="GO" id="GO:0005524">
    <property type="term" value="F:ATP binding"/>
    <property type="evidence" value="ECO:0007669"/>
    <property type="project" value="UniProtKB-KW"/>
</dbReference>
<organism evidence="7 8">
    <name type="scientific">Ceriporiopsis subvermispora (strain B)</name>
    <name type="common">White-rot fungus</name>
    <name type="synonym">Gelatoporia subvermispora</name>
    <dbReference type="NCBI Taxonomy" id="914234"/>
    <lineage>
        <taxon>Eukaryota</taxon>
        <taxon>Fungi</taxon>
        <taxon>Dikarya</taxon>
        <taxon>Basidiomycota</taxon>
        <taxon>Agaricomycotina</taxon>
        <taxon>Agaricomycetes</taxon>
        <taxon>Polyporales</taxon>
        <taxon>Gelatoporiaceae</taxon>
        <taxon>Gelatoporia</taxon>
    </lineage>
</organism>
<keyword evidence="3" id="KW-0547">Nucleotide-binding</keyword>
<dbReference type="Gene3D" id="3.30.200.20">
    <property type="entry name" value="Phosphorylase Kinase, domain 1"/>
    <property type="match status" value="1"/>
</dbReference>
<proteinExistence type="predicted"/>
<dbReference type="Proteomes" id="UP000016930">
    <property type="component" value="Unassembled WGS sequence"/>
</dbReference>
<evidence type="ECO:0000256" key="5">
    <source>
        <dbReference type="ARBA" id="ARBA00022840"/>
    </source>
</evidence>
<dbReference type="InterPro" id="IPR008271">
    <property type="entry name" value="Ser/Thr_kinase_AS"/>
</dbReference>
<evidence type="ECO:0000256" key="4">
    <source>
        <dbReference type="ARBA" id="ARBA00022777"/>
    </source>
</evidence>
<dbReference type="Pfam" id="PF07714">
    <property type="entry name" value="PK_Tyr_Ser-Thr"/>
    <property type="match status" value="1"/>
</dbReference>
<dbReference type="EMBL" id="KB445807">
    <property type="protein sequence ID" value="EMD33056.1"/>
    <property type="molecule type" value="Genomic_DNA"/>
</dbReference>
<keyword evidence="1" id="KW-0723">Serine/threonine-protein kinase</keyword>
<dbReference type="SUPFAM" id="SSF56112">
    <property type="entry name" value="Protein kinase-like (PK-like)"/>
    <property type="match status" value="2"/>
</dbReference>